<keyword evidence="2" id="KW-0449">Lipoprotein</keyword>
<dbReference type="AlphaFoldDB" id="A0A0H3J630"/>
<dbReference type="EMBL" id="CP009268">
    <property type="protein sequence ID" value="AJA50378.1"/>
    <property type="molecule type" value="Genomic_DNA"/>
</dbReference>
<keyword evidence="4" id="KW-1185">Reference proteome</keyword>
<dbReference type="PATRIC" id="fig|1262449.3.peg.180"/>
<sequence>MVEILENEKVFIDNGPIQMVLDISIGDKKTPELGLQVSKYVIYEFNRLAEYIPYIKNNSFVKIKENRPSAVLKKMINAVERSGDKSLTPLAAVAGSFSDFALEKALELGATRVIVNNGGDIALKDITGHPLNVGIPLNDTELVLNITSESNIKGICTSGLGGRSFTKGIATAAVSLGENAAIADACASCLGNATNVDNENIVRCYAEEIDSETDIPGHLVTLKVGDIGEKNVYKALLNGLEKAEELYNKNIIKGAVLCVKDKIVMVPDNIAVLK</sequence>
<dbReference type="Proteomes" id="UP000028042">
    <property type="component" value="Unassembled WGS sequence"/>
</dbReference>
<evidence type="ECO:0000313" key="4">
    <source>
        <dbReference type="Proteomes" id="UP000030905"/>
    </source>
</evidence>
<organism evidence="1 4">
    <name type="scientific">Clostridium pasteurianum DSM 525 = ATCC 6013</name>
    <dbReference type="NCBI Taxonomy" id="1262449"/>
    <lineage>
        <taxon>Bacteria</taxon>
        <taxon>Bacillati</taxon>
        <taxon>Bacillota</taxon>
        <taxon>Clostridia</taxon>
        <taxon>Eubacteriales</taxon>
        <taxon>Clostridiaceae</taxon>
        <taxon>Clostridium</taxon>
    </lineage>
</organism>
<reference evidence="1 4" key="1">
    <citation type="journal article" date="2015" name="Genome Announc.">
        <title>Complete Genome Sequence of the Nitrogen-Fixing and Solvent-Producing Clostridium pasteurianum DSM 525.</title>
        <authorList>
            <person name="Poehlein A."/>
            <person name="Grosse-Honebrink A."/>
            <person name="Zhang Y."/>
            <person name="Minton N.P."/>
            <person name="Daniel R."/>
        </authorList>
    </citation>
    <scope>NUCLEOTIDE SEQUENCE [LARGE SCALE GENOMIC DNA]</scope>
    <source>
        <strain evidence="1">DSM 525</strain>
        <strain evidence="4">DSM 525 / ATCC 6013</strain>
    </source>
</reference>
<reference evidence="2" key="2">
    <citation type="submission" date="2015-10" db="EMBL/GenBank/DDBJ databases">
        <title>Improved Draft Genome Sequence of Clostridium pasteurianum Strain ATCC 6013 (DSM 525) Using a Hybrid Next-Generation Sequencing Approach.</title>
        <authorList>
            <person name="Pyne M.E."/>
            <person name="Utturkar S.M."/>
            <person name="Brown S.D."/>
            <person name="Moo-Young M."/>
            <person name="Chung D.A."/>
            <person name="Chou P.C."/>
        </authorList>
    </citation>
    <scope>NUCLEOTIDE SEQUENCE</scope>
    <source>
        <strain evidence="2">ATCC 6013</strain>
    </source>
</reference>
<evidence type="ECO:0000313" key="3">
    <source>
        <dbReference type="Proteomes" id="UP000028042"/>
    </source>
</evidence>
<dbReference type="KEGG" id="cpat:CLPA_c02900"/>
<dbReference type="KEGG" id="cpae:CPAST_c02900"/>
<dbReference type="EMBL" id="JPGY02000001">
    <property type="protein sequence ID" value="KRU13610.1"/>
    <property type="molecule type" value="Genomic_DNA"/>
</dbReference>
<dbReference type="GeneID" id="93072534"/>
<dbReference type="InterPro" id="IPR003374">
    <property type="entry name" value="ApbE-like_sf"/>
</dbReference>
<accession>A0A0H3J630</accession>
<evidence type="ECO:0000313" key="2">
    <source>
        <dbReference type="EMBL" id="KRU13610.1"/>
    </source>
</evidence>
<name>A0A0H3J630_CLOPA</name>
<protein>
    <submittedName>
        <fullName evidence="2">ApbE family lipoprotein</fullName>
    </submittedName>
    <submittedName>
        <fullName evidence="1">ApbE family protein</fullName>
    </submittedName>
</protein>
<dbReference type="Gene3D" id="3.10.520.10">
    <property type="entry name" value="ApbE-like domains"/>
    <property type="match status" value="1"/>
</dbReference>
<gene>
    <name evidence="1" type="ORF">CLPA_c02900</name>
    <name evidence="2" type="ORF">CP6013_02858</name>
</gene>
<reference evidence="2 3" key="3">
    <citation type="journal article" name="Genome Announc.">
        <title>Improved Draft Genome Sequence of Clostridium pasteurianum Strain ATCC 6013 (DSM 525) Using a Hybrid Next-Generation Sequencing Approach.</title>
        <authorList>
            <person name="Pyne M.E."/>
            <person name="Utturkar S."/>
            <person name="Brown S.D."/>
            <person name="Moo-Young M."/>
            <person name="Chung D.A."/>
            <person name="Chou C.P."/>
        </authorList>
    </citation>
    <scope>NUCLEOTIDE SEQUENCE [LARGE SCALE GENOMIC DNA]</scope>
    <source>
        <strain evidence="2 3">ATCC 6013</strain>
    </source>
</reference>
<dbReference type="SUPFAM" id="SSF143631">
    <property type="entry name" value="ApbE-like"/>
    <property type="match status" value="1"/>
</dbReference>
<dbReference type="eggNOG" id="COG2122">
    <property type="taxonomic scope" value="Bacteria"/>
</dbReference>
<proteinExistence type="predicted"/>
<evidence type="ECO:0000313" key="1">
    <source>
        <dbReference type="EMBL" id="AJA50378.1"/>
    </source>
</evidence>
<dbReference type="RefSeq" id="WP_003440787.1">
    <property type="nucleotide sequence ID" value="NZ_ANZB01000001.1"/>
</dbReference>
<dbReference type="Proteomes" id="UP000030905">
    <property type="component" value="Chromosome"/>
</dbReference>